<reference evidence="1" key="1">
    <citation type="submission" date="2021-02" db="EMBL/GenBank/DDBJ databases">
        <authorList>
            <consortium name="DOE Joint Genome Institute"/>
            <person name="Ahrendt S."/>
            <person name="Looney B.P."/>
            <person name="Miyauchi S."/>
            <person name="Morin E."/>
            <person name="Drula E."/>
            <person name="Courty P.E."/>
            <person name="Chicoki N."/>
            <person name="Fauchery L."/>
            <person name="Kohler A."/>
            <person name="Kuo A."/>
            <person name="Labutti K."/>
            <person name="Pangilinan J."/>
            <person name="Lipzen A."/>
            <person name="Riley R."/>
            <person name="Andreopoulos W."/>
            <person name="He G."/>
            <person name="Johnson J."/>
            <person name="Barry K.W."/>
            <person name="Grigoriev I.V."/>
            <person name="Nagy L."/>
            <person name="Hibbett D."/>
            <person name="Henrissat B."/>
            <person name="Matheny P.B."/>
            <person name="Labbe J."/>
            <person name="Martin F."/>
        </authorList>
    </citation>
    <scope>NUCLEOTIDE SEQUENCE</scope>
    <source>
        <strain evidence="1">EC-137</strain>
    </source>
</reference>
<proteinExistence type="predicted"/>
<gene>
    <name evidence="1" type="ORF">K488DRAFT_24956</name>
</gene>
<protein>
    <submittedName>
        <fullName evidence="1">Uncharacterized protein</fullName>
    </submittedName>
</protein>
<dbReference type="EMBL" id="MU273535">
    <property type="protein sequence ID" value="KAI0032828.1"/>
    <property type="molecule type" value="Genomic_DNA"/>
</dbReference>
<reference evidence="1" key="2">
    <citation type="journal article" date="2022" name="New Phytol.">
        <title>Evolutionary transition to the ectomycorrhizal habit in the genomes of a hyperdiverse lineage of mushroom-forming fungi.</title>
        <authorList>
            <person name="Looney B."/>
            <person name="Miyauchi S."/>
            <person name="Morin E."/>
            <person name="Drula E."/>
            <person name="Courty P.E."/>
            <person name="Kohler A."/>
            <person name="Kuo A."/>
            <person name="LaButti K."/>
            <person name="Pangilinan J."/>
            <person name="Lipzen A."/>
            <person name="Riley R."/>
            <person name="Andreopoulos W."/>
            <person name="He G."/>
            <person name="Johnson J."/>
            <person name="Nolan M."/>
            <person name="Tritt A."/>
            <person name="Barry K.W."/>
            <person name="Grigoriev I.V."/>
            <person name="Nagy L.G."/>
            <person name="Hibbett D."/>
            <person name="Henrissat B."/>
            <person name="Matheny P.B."/>
            <person name="Labbe J."/>
            <person name="Martin F.M."/>
        </authorList>
    </citation>
    <scope>NUCLEOTIDE SEQUENCE</scope>
    <source>
        <strain evidence="1">EC-137</strain>
    </source>
</reference>
<evidence type="ECO:0000313" key="2">
    <source>
        <dbReference type="Proteomes" id="UP000814128"/>
    </source>
</evidence>
<organism evidence="1 2">
    <name type="scientific">Vararia minispora EC-137</name>
    <dbReference type="NCBI Taxonomy" id="1314806"/>
    <lineage>
        <taxon>Eukaryota</taxon>
        <taxon>Fungi</taxon>
        <taxon>Dikarya</taxon>
        <taxon>Basidiomycota</taxon>
        <taxon>Agaricomycotina</taxon>
        <taxon>Agaricomycetes</taxon>
        <taxon>Russulales</taxon>
        <taxon>Lachnocladiaceae</taxon>
        <taxon>Vararia</taxon>
    </lineage>
</organism>
<accession>A0ACB8QM82</accession>
<keyword evidence="2" id="KW-1185">Reference proteome</keyword>
<name>A0ACB8QM82_9AGAM</name>
<feature type="non-terminal residue" evidence="1">
    <location>
        <position position="1"/>
    </location>
</feature>
<comment type="caution">
    <text evidence="1">The sequence shown here is derived from an EMBL/GenBank/DDBJ whole genome shotgun (WGS) entry which is preliminary data.</text>
</comment>
<sequence length="278" mass="30697">PSKPPPSFDFTRRKKWADLLITELSEAIVFVLSPQAKVLFCSHSVYELLGWKDDELVDRDLFEWIHAADHNDFRSALLQSQHVGQELLTYFRLRCKPDAFTHAQPPPAILFELYGRPHTVPGESAPRCLFAVAKPHPSRNTAMLNTFLELKVENARLQDRLNHLRAQACGASPTNGAFTAPAMQLAIDARDPAAFYAALGAQAPGAPGAGPGADDPDEDKARKRRKVAAPEQYVCNTCGRTDSPEWRKGPRGPKTLCNACGLRWAKKVRKFEEGGGEG</sequence>
<evidence type="ECO:0000313" key="1">
    <source>
        <dbReference type="EMBL" id="KAI0032828.1"/>
    </source>
</evidence>
<dbReference type="Proteomes" id="UP000814128">
    <property type="component" value="Unassembled WGS sequence"/>
</dbReference>
<feature type="non-terminal residue" evidence="1">
    <location>
        <position position="278"/>
    </location>
</feature>